<comment type="caution">
    <text evidence="1">The sequence shown here is derived from an EMBL/GenBank/DDBJ whole genome shotgun (WGS) entry which is preliminary data.</text>
</comment>
<gene>
    <name evidence="1" type="ORF">F7725_014363</name>
</gene>
<organism evidence="1 2">
    <name type="scientific">Dissostichus mawsoni</name>
    <name type="common">Antarctic cod</name>
    <dbReference type="NCBI Taxonomy" id="36200"/>
    <lineage>
        <taxon>Eukaryota</taxon>
        <taxon>Metazoa</taxon>
        <taxon>Chordata</taxon>
        <taxon>Craniata</taxon>
        <taxon>Vertebrata</taxon>
        <taxon>Euteleostomi</taxon>
        <taxon>Actinopterygii</taxon>
        <taxon>Neopterygii</taxon>
        <taxon>Teleostei</taxon>
        <taxon>Neoteleostei</taxon>
        <taxon>Acanthomorphata</taxon>
        <taxon>Eupercaria</taxon>
        <taxon>Perciformes</taxon>
        <taxon>Notothenioidei</taxon>
        <taxon>Nototheniidae</taxon>
        <taxon>Dissostichus</taxon>
    </lineage>
</organism>
<evidence type="ECO:0000313" key="1">
    <source>
        <dbReference type="EMBL" id="KAF3853675.1"/>
    </source>
</evidence>
<accession>A0A7J5YVX9</accession>
<reference evidence="1 2" key="1">
    <citation type="submission" date="2020-03" db="EMBL/GenBank/DDBJ databases">
        <title>Dissostichus mawsoni Genome sequencing and assembly.</title>
        <authorList>
            <person name="Park H."/>
        </authorList>
    </citation>
    <scope>NUCLEOTIDE SEQUENCE [LARGE SCALE GENOMIC DNA]</scope>
    <source>
        <strain evidence="1">DM0001</strain>
        <tissue evidence="1">Muscle</tissue>
    </source>
</reference>
<name>A0A7J5YVX9_DISMA</name>
<proteinExistence type="predicted"/>
<keyword evidence="2" id="KW-1185">Reference proteome</keyword>
<dbReference type="AlphaFoldDB" id="A0A7J5YVX9"/>
<sequence>MGESQRPLCLLSSCPEASSQDFLFGETEREWTGYQRSKRLTSNNHSATVQSVKEVMLPFKVLSQEVDL</sequence>
<protein>
    <submittedName>
        <fullName evidence="1">Uncharacterized protein</fullName>
    </submittedName>
</protein>
<dbReference type="Proteomes" id="UP000518266">
    <property type="component" value="Unassembled WGS sequence"/>
</dbReference>
<dbReference type="EMBL" id="JAAKFY010000008">
    <property type="protein sequence ID" value="KAF3853675.1"/>
    <property type="molecule type" value="Genomic_DNA"/>
</dbReference>
<evidence type="ECO:0000313" key="2">
    <source>
        <dbReference type="Proteomes" id="UP000518266"/>
    </source>
</evidence>